<keyword evidence="3" id="KW-0694">RNA-binding</keyword>
<proteinExistence type="predicted"/>
<dbReference type="SMART" id="SM00360">
    <property type="entry name" value="RRM"/>
    <property type="match status" value="5"/>
</dbReference>
<feature type="domain" description="RRM" evidence="4">
    <location>
        <begin position="453"/>
        <end position="506"/>
    </location>
</feature>
<dbReference type="InterPro" id="IPR035979">
    <property type="entry name" value="RBD_domain_sf"/>
</dbReference>
<reference evidence="5" key="1">
    <citation type="submission" date="2022-01" db="EMBL/GenBank/DDBJ databases">
        <title>Genome Sequence Resource for Two Populations of Ditylenchus destructor, the Migratory Endoparasitic Phytonematode.</title>
        <authorList>
            <person name="Zhang H."/>
            <person name="Lin R."/>
            <person name="Xie B."/>
        </authorList>
    </citation>
    <scope>NUCLEOTIDE SEQUENCE</scope>
    <source>
        <strain evidence="5">BazhouSP</strain>
    </source>
</reference>
<evidence type="ECO:0000256" key="2">
    <source>
        <dbReference type="ARBA" id="ARBA00023242"/>
    </source>
</evidence>
<name>A0AAD4MY70_9BILA</name>
<comment type="subcellular location">
    <subcellularLocation>
        <location evidence="1">Nucleus</location>
    </subcellularLocation>
</comment>
<evidence type="ECO:0000313" key="6">
    <source>
        <dbReference type="Proteomes" id="UP001201812"/>
    </source>
</evidence>
<dbReference type="GO" id="GO:0003723">
    <property type="term" value="F:RNA binding"/>
    <property type="evidence" value="ECO:0007669"/>
    <property type="project" value="UniProtKB-UniRule"/>
</dbReference>
<organism evidence="5 6">
    <name type="scientific">Ditylenchus destructor</name>
    <dbReference type="NCBI Taxonomy" id="166010"/>
    <lineage>
        <taxon>Eukaryota</taxon>
        <taxon>Metazoa</taxon>
        <taxon>Ecdysozoa</taxon>
        <taxon>Nematoda</taxon>
        <taxon>Chromadorea</taxon>
        <taxon>Rhabditida</taxon>
        <taxon>Tylenchina</taxon>
        <taxon>Tylenchomorpha</taxon>
        <taxon>Sphaerularioidea</taxon>
        <taxon>Anguinidae</taxon>
        <taxon>Anguininae</taxon>
        <taxon>Ditylenchus</taxon>
    </lineage>
</organism>
<dbReference type="EMBL" id="JAKKPZ010000026">
    <property type="protein sequence ID" value="KAI1710349.1"/>
    <property type="molecule type" value="Genomic_DNA"/>
</dbReference>
<dbReference type="PANTHER" id="PTHR48033:SF10">
    <property type="entry name" value="RNA-BINDING PROTEIN SQUID"/>
    <property type="match status" value="1"/>
</dbReference>
<feature type="domain" description="RRM" evidence="4">
    <location>
        <begin position="117"/>
        <end position="190"/>
    </location>
</feature>
<evidence type="ECO:0000256" key="3">
    <source>
        <dbReference type="PROSITE-ProRule" id="PRU00176"/>
    </source>
</evidence>
<dbReference type="AlphaFoldDB" id="A0AAD4MY70"/>
<gene>
    <name evidence="5" type="ORF">DdX_10707</name>
</gene>
<protein>
    <submittedName>
        <fullName evidence="5">RNA recognition motif domain-containing protein</fullName>
    </submittedName>
</protein>
<dbReference type="InterPro" id="IPR012677">
    <property type="entry name" value="Nucleotide-bd_a/b_plait_sf"/>
</dbReference>
<dbReference type="GO" id="GO:0000785">
    <property type="term" value="C:chromatin"/>
    <property type="evidence" value="ECO:0007669"/>
    <property type="project" value="TreeGrafter"/>
</dbReference>
<feature type="domain" description="RRM" evidence="4">
    <location>
        <begin position="324"/>
        <end position="413"/>
    </location>
</feature>
<dbReference type="InterPro" id="IPR000504">
    <property type="entry name" value="RRM_dom"/>
</dbReference>
<dbReference type="SUPFAM" id="SSF54928">
    <property type="entry name" value="RNA-binding domain, RBD"/>
    <property type="match status" value="5"/>
</dbReference>
<feature type="domain" description="RRM" evidence="4">
    <location>
        <begin position="516"/>
        <end position="586"/>
    </location>
</feature>
<dbReference type="PANTHER" id="PTHR48033">
    <property type="entry name" value="RNA-BINDING (RRM/RBD/RNP MOTIFS) FAMILY PROTEIN"/>
    <property type="match status" value="1"/>
</dbReference>
<evidence type="ECO:0000313" key="5">
    <source>
        <dbReference type="EMBL" id="KAI1710349.1"/>
    </source>
</evidence>
<accession>A0AAD4MY70</accession>
<dbReference type="Gene3D" id="3.30.70.330">
    <property type="match status" value="5"/>
</dbReference>
<dbReference type="GO" id="GO:0010468">
    <property type="term" value="P:regulation of gene expression"/>
    <property type="evidence" value="ECO:0007669"/>
    <property type="project" value="TreeGrafter"/>
</dbReference>
<dbReference type="PROSITE" id="PS50102">
    <property type="entry name" value="RRM"/>
    <property type="match status" value="5"/>
</dbReference>
<keyword evidence="2" id="KW-0539">Nucleus</keyword>
<sequence length="589" mass="66155">MIAPSRLVGNLLALHRCSQLTRVIGLAQSVRFQSTNGNADKNFTLKLPPNATGVSVEHSNEKSVDGTSLRVTLNISVLQSNKSAPESEQSDKLRAYSNFDLKGHHELKVTKNPVGDRTILIDGLSEEISKEAIQDYFSQFGDVELCRIPFGNQSAYVTFKSPKAVNHVLNCAPHYIAGDKITQEIPMAKEENETLQSSDPSKTRALEILRLENDEKKVIVRGLSNETSQEALRAYFSRFGVVDTCFSCQSDNCQTAYVGFKSPKTVNLVMERGPHYLIGDKIVDANEYDLEEQVKVNKRRIQKEEFPKNFNNSSSGPGKFDKVRTLIVAGLSKDTTEAALRAVFTKMNLDVTNCKIIQDQDTGASREFGFVELATVEEAKRALEYEHCIGKEISMQMSGNEHGFKFSIDRALNSQPRKIALNPCYWMHRIDNKVVYVEHAYVRHVDSPRSSELTLFVGNLSPETTDESLKQYFSKFGQLTQCEVKIDRKTGQSRGFGFVSFSSQKENESEHNFCDNTVLVTNLPKSATDEELYKIFSEFGQLTDWGVKSDGSYGWVSFARPIKGRTLEEKSPAMFGKKLDLEPVESMDW</sequence>
<dbReference type="CDD" id="cd00590">
    <property type="entry name" value="RRM_SF"/>
    <property type="match status" value="1"/>
</dbReference>
<evidence type="ECO:0000256" key="1">
    <source>
        <dbReference type="ARBA" id="ARBA00004123"/>
    </source>
</evidence>
<feature type="domain" description="RRM" evidence="4">
    <location>
        <begin position="216"/>
        <end position="301"/>
    </location>
</feature>
<dbReference type="GO" id="GO:0005654">
    <property type="term" value="C:nucleoplasm"/>
    <property type="evidence" value="ECO:0007669"/>
    <property type="project" value="TreeGrafter"/>
</dbReference>
<dbReference type="Proteomes" id="UP001201812">
    <property type="component" value="Unassembled WGS sequence"/>
</dbReference>
<evidence type="ECO:0000259" key="4">
    <source>
        <dbReference type="PROSITE" id="PS50102"/>
    </source>
</evidence>
<comment type="caution">
    <text evidence="5">The sequence shown here is derived from an EMBL/GenBank/DDBJ whole genome shotgun (WGS) entry which is preliminary data.</text>
</comment>
<keyword evidence="6" id="KW-1185">Reference proteome</keyword>
<dbReference type="Pfam" id="PF00076">
    <property type="entry name" value="RRM_1"/>
    <property type="match status" value="5"/>
</dbReference>